<dbReference type="Proteomes" id="UP000215509">
    <property type="component" value="Unassembled WGS sequence"/>
</dbReference>
<protein>
    <submittedName>
        <fullName evidence="1">Uncharacterized protein</fullName>
    </submittedName>
</protein>
<dbReference type="EMBL" id="NMQW01000005">
    <property type="protein sequence ID" value="OXM87389.1"/>
    <property type="molecule type" value="Genomic_DNA"/>
</dbReference>
<reference evidence="1 2" key="1">
    <citation type="submission" date="2017-07" db="EMBL/GenBank/DDBJ databases">
        <title>Genome sequencing and assembly of Paenibacillus rigui.</title>
        <authorList>
            <person name="Mayilraj S."/>
        </authorList>
    </citation>
    <scope>NUCLEOTIDE SEQUENCE [LARGE SCALE GENOMIC DNA]</scope>
    <source>
        <strain evidence="1 2">JCM 16352</strain>
    </source>
</reference>
<feature type="non-terminal residue" evidence="1">
    <location>
        <position position="1"/>
    </location>
</feature>
<keyword evidence="2" id="KW-1185">Reference proteome</keyword>
<evidence type="ECO:0000313" key="2">
    <source>
        <dbReference type="Proteomes" id="UP000215509"/>
    </source>
</evidence>
<dbReference type="AlphaFoldDB" id="A0A229UWT8"/>
<accession>A0A229UWT8</accession>
<dbReference type="RefSeq" id="WP_218827830.1">
    <property type="nucleotide sequence ID" value="NZ_NMQW01000005.1"/>
</dbReference>
<sequence length="60" mass="7190">SITLFFARPRQMVKRDSLHSCKENRHLYLPRIKNLPENADRQTACLLFLIQMIFLLILVY</sequence>
<name>A0A229UWT8_9BACL</name>
<organism evidence="1 2">
    <name type="scientific">Paenibacillus rigui</name>
    <dbReference type="NCBI Taxonomy" id="554312"/>
    <lineage>
        <taxon>Bacteria</taxon>
        <taxon>Bacillati</taxon>
        <taxon>Bacillota</taxon>
        <taxon>Bacilli</taxon>
        <taxon>Bacillales</taxon>
        <taxon>Paenibacillaceae</taxon>
        <taxon>Paenibacillus</taxon>
    </lineage>
</organism>
<evidence type="ECO:0000313" key="1">
    <source>
        <dbReference type="EMBL" id="OXM87389.1"/>
    </source>
</evidence>
<comment type="caution">
    <text evidence="1">The sequence shown here is derived from an EMBL/GenBank/DDBJ whole genome shotgun (WGS) entry which is preliminary data.</text>
</comment>
<gene>
    <name evidence="1" type="ORF">CF651_04590</name>
</gene>
<proteinExistence type="predicted"/>